<reference evidence="3 4" key="1">
    <citation type="submission" date="2024-09" db="EMBL/GenBank/DDBJ databases">
        <authorList>
            <person name="Sun Q."/>
            <person name="Mori K."/>
        </authorList>
    </citation>
    <scope>NUCLEOTIDE SEQUENCE [LARGE SCALE GENOMIC DNA]</scope>
    <source>
        <strain evidence="3 4">JCM 3324</strain>
    </source>
</reference>
<comment type="caution">
    <text evidence="3">The sequence shown here is derived from an EMBL/GenBank/DDBJ whole genome shotgun (WGS) entry which is preliminary data.</text>
</comment>
<dbReference type="RefSeq" id="WP_345385249.1">
    <property type="nucleotide sequence ID" value="NZ_BAAAXS010000001.1"/>
</dbReference>
<dbReference type="Gene3D" id="3.60.40.10">
    <property type="entry name" value="PPM-type phosphatase domain"/>
    <property type="match status" value="1"/>
</dbReference>
<name>A0ABV5P6A3_9ACTN</name>
<keyword evidence="1 3" id="KW-0378">Hydrolase</keyword>
<accession>A0ABV5P6A3</accession>
<dbReference type="EMBL" id="JBHMCF010000066">
    <property type="protein sequence ID" value="MFB9477706.1"/>
    <property type="molecule type" value="Genomic_DNA"/>
</dbReference>
<evidence type="ECO:0000313" key="3">
    <source>
        <dbReference type="EMBL" id="MFB9477706.1"/>
    </source>
</evidence>
<keyword evidence="4" id="KW-1185">Reference proteome</keyword>
<dbReference type="InterPro" id="IPR036457">
    <property type="entry name" value="PPM-type-like_dom_sf"/>
</dbReference>
<dbReference type="SMART" id="SM00331">
    <property type="entry name" value="PP2C_SIG"/>
    <property type="match status" value="1"/>
</dbReference>
<sequence length="403" mass="43643">MAQVSLPLAEVLTAAENAAPVESIAVVAADLRERFMASSVSFLFLDLVGRQVVRITETTAARRGRGAEHIPLAGSPYEEALRTQRLTLIPEDDAYRVIAPVTNRGDAIGLLELTLPEAGPELLEQVSQAAHALAYIVVTDRRFTDLYLWGQRTRAVNLAAEIQQQLLPSSPTCEAAQFVLAAVLVPADSVGGDSYDYTLDHDTLHLSITDAMGHEVDSALMATLVVSASRKARRASLGLAEQARHTHEALLEHMPGALTTGQMLRLSLDGGRLQLVNAGHPWPLLLRDGEVEEVTLEIDPPFGFPFPVEHRVQDLALRPGDRLVLHTDGMQEGAAEKLDLSALIRATAGDHPRDVVRTLAATVSDLCGGHLQDDASVMCLDWHGSDDLTRHTHAGADVRPERR</sequence>
<dbReference type="Proteomes" id="UP001589568">
    <property type="component" value="Unassembled WGS sequence"/>
</dbReference>
<dbReference type="InterPro" id="IPR052016">
    <property type="entry name" value="Bact_Sigma-Reg"/>
</dbReference>
<evidence type="ECO:0000259" key="2">
    <source>
        <dbReference type="SMART" id="SM00331"/>
    </source>
</evidence>
<dbReference type="SUPFAM" id="SSF81606">
    <property type="entry name" value="PP2C-like"/>
    <property type="match status" value="1"/>
</dbReference>
<dbReference type="Pfam" id="PF07228">
    <property type="entry name" value="SpoIIE"/>
    <property type="match status" value="1"/>
</dbReference>
<dbReference type="PANTHER" id="PTHR43156">
    <property type="entry name" value="STAGE II SPORULATION PROTEIN E-RELATED"/>
    <property type="match status" value="1"/>
</dbReference>
<evidence type="ECO:0000313" key="4">
    <source>
        <dbReference type="Proteomes" id="UP001589568"/>
    </source>
</evidence>
<dbReference type="GO" id="GO:0004722">
    <property type="term" value="F:protein serine/threonine phosphatase activity"/>
    <property type="evidence" value="ECO:0007669"/>
    <property type="project" value="UniProtKB-EC"/>
</dbReference>
<organism evidence="3 4">
    <name type="scientific">Nonomuraea salmonea</name>
    <dbReference type="NCBI Taxonomy" id="46181"/>
    <lineage>
        <taxon>Bacteria</taxon>
        <taxon>Bacillati</taxon>
        <taxon>Actinomycetota</taxon>
        <taxon>Actinomycetes</taxon>
        <taxon>Streptosporangiales</taxon>
        <taxon>Streptosporangiaceae</taxon>
        <taxon>Nonomuraea</taxon>
    </lineage>
</organism>
<proteinExistence type="predicted"/>
<protein>
    <submittedName>
        <fullName evidence="3">PP2C family protein-serine/threonine phosphatase</fullName>
        <ecNumber evidence="3">3.1.3.16</ecNumber>
    </submittedName>
</protein>
<dbReference type="InterPro" id="IPR001932">
    <property type="entry name" value="PPM-type_phosphatase-like_dom"/>
</dbReference>
<feature type="domain" description="PPM-type phosphatase" evidence="2">
    <location>
        <begin position="175"/>
        <end position="382"/>
    </location>
</feature>
<dbReference type="PANTHER" id="PTHR43156:SF2">
    <property type="entry name" value="STAGE II SPORULATION PROTEIN E"/>
    <property type="match status" value="1"/>
</dbReference>
<evidence type="ECO:0000256" key="1">
    <source>
        <dbReference type="ARBA" id="ARBA00022801"/>
    </source>
</evidence>
<dbReference type="EC" id="3.1.3.16" evidence="3"/>
<gene>
    <name evidence="3" type="ORF">ACFFR3_50110</name>
</gene>